<gene>
    <name evidence="2" type="ORF">ABV298_06610</name>
</gene>
<organism evidence="2">
    <name type="scientific">Dyadobacter sp. 676</name>
    <dbReference type="NCBI Taxonomy" id="3088362"/>
    <lineage>
        <taxon>Bacteria</taxon>
        <taxon>Pseudomonadati</taxon>
        <taxon>Bacteroidota</taxon>
        <taxon>Cytophagia</taxon>
        <taxon>Cytophagales</taxon>
        <taxon>Spirosomataceae</taxon>
        <taxon>Dyadobacter</taxon>
    </lineage>
</organism>
<dbReference type="GO" id="GO:0016757">
    <property type="term" value="F:glycosyltransferase activity"/>
    <property type="evidence" value="ECO:0007669"/>
    <property type="project" value="UniProtKB-ARBA"/>
</dbReference>
<evidence type="ECO:0000313" key="2">
    <source>
        <dbReference type="EMBL" id="XCH26069.1"/>
    </source>
</evidence>
<feature type="domain" description="Glycosyltransferase subfamily 4-like N-terminal" evidence="1">
    <location>
        <begin position="20"/>
        <end position="162"/>
    </location>
</feature>
<dbReference type="Gene3D" id="3.40.50.2000">
    <property type="entry name" value="Glycogen Phosphorylase B"/>
    <property type="match status" value="1"/>
</dbReference>
<dbReference type="Pfam" id="PF13439">
    <property type="entry name" value="Glyco_transf_4"/>
    <property type="match status" value="1"/>
</dbReference>
<name>A0AAU8FRM5_9BACT</name>
<dbReference type="SUPFAM" id="SSF53756">
    <property type="entry name" value="UDP-Glycosyltransferase/glycogen phosphorylase"/>
    <property type="match status" value="1"/>
</dbReference>
<dbReference type="EMBL" id="CP159289">
    <property type="protein sequence ID" value="XCH26069.1"/>
    <property type="molecule type" value="Genomic_DNA"/>
</dbReference>
<accession>A0AAU8FRM5</accession>
<dbReference type="AlphaFoldDB" id="A0AAU8FRM5"/>
<dbReference type="RefSeq" id="WP_353721367.1">
    <property type="nucleotide sequence ID" value="NZ_CP159289.1"/>
</dbReference>
<proteinExistence type="predicted"/>
<evidence type="ECO:0000259" key="1">
    <source>
        <dbReference type="Pfam" id="PF13439"/>
    </source>
</evidence>
<protein>
    <submittedName>
        <fullName evidence="2">Glycosyltransferase family 4 protein</fullName>
    </submittedName>
</protein>
<sequence>MKILAIHNILWSHYKAKIFTELHRRLQKDGIDFFVLQLAFSELSRLGLKADLSIHTYPYKVLFPGKAIEHIGHLKKTKQLLAALREHQPDIVYLNGYYDPSYWFVVGYCKARKIKIVLDFESSEISRRRVWWKERLKKLFLNQCDALVCLGQKAAEYALEAGSRAGAHYEHQKCGRRQ</sequence>
<dbReference type="InterPro" id="IPR028098">
    <property type="entry name" value="Glyco_trans_4-like_N"/>
</dbReference>
<reference evidence="2" key="1">
    <citation type="submission" date="2024-06" db="EMBL/GenBank/DDBJ databases">
        <title>Sequencing and assembly of the genome of Dyadobacter sp. strain 676, a symbiont of Cyamopsis tetragonoloba.</title>
        <authorList>
            <person name="Guro P."/>
            <person name="Sazanova A."/>
            <person name="Kuznetsova I."/>
            <person name="Belimov A."/>
            <person name="Safronova V."/>
        </authorList>
    </citation>
    <scope>NUCLEOTIDE SEQUENCE</scope>
    <source>
        <strain evidence="2">676</strain>
    </source>
</reference>